<sequence>MKLAIVVCVSLVIVAVAAAPADEKYTSKYDNINLDDIIKSDRLLRNYIDCLLGTKKCTKDAEELKRVLPDALKTKCAKCTEAQKNGAKKILRHLLKNKREWFNELEAVYDPEHVYVKSYEKELKEEGIEL</sequence>
<dbReference type="PANTHER" id="PTHR11257">
    <property type="entry name" value="CHEMOSENSORY PROTEIN-RELATED"/>
    <property type="match status" value="1"/>
</dbReference>
<proteinExistence type="evidence at transcript level"/>
<dbReference type="AlphaFoldDB" id="A0A1W6GWG1"/>
<evidence type="ECO:0000256" key="1">
    <source>
        <dbReference type="SAM" id="SignalP"/>
    </source>
</evidence>
<reference evidence="2" key="1">
    <citation type="submission" date="2017-04" db="EMBL/GenBank/DDBJ databases">
        <title>Identification of chemosensory protein genes in Galeruca daurica (Coleoptera: Chrysomelidae) and analysis of their expression profiles.</title>
        <authorList>
            <person name="Li L."/>
            <person name="Pang B.P."/>
        </authorList>
    </citation>
    <scope>NUCLEOTIDE SEQUENCE</scope>
</reference>
<keyword evidence="1" id="KW-0732">Signal</keyword>
<dbReference type="EMBL" id="KY885478">
    <property type="protein sequence ID" value="ARM20144.1"/>
    <property type="molecule type" value="mRNA"/>
</dbReference>
<dbReference type="InterPro" id="IPR005055">
    <property type="entry name" value="A10/PebIII"/>
</dbReference>
<protein>
    <submittedName>
        <fullName evidence="2">Chemosensory protein</fullName>
    </submittedName>
</protein>
<dbReference type="Gene3D" id="1.10.2080.10">
    <property type="entry name" value="Insect odorant-binding protein A10/Ejaculatory bulb-specific protein 3"/>
    <property type="match status" value="1"/>
</dbReference>
<name>A0A1W6GWG1_9CUCU</name>
<dbReference type="SUPFAM" id="SSF100910">
    <property type="entry name" value="Chemosensory protein Csp2"/>
    <property type="match status" value="1"/>
</dbReference>
<dbReference type="PANTHER" id="PTHR11257:SF12">
    <property type="entry name" value="EJACULATORY BULB-SPECIFIC PROTEIN 3-RELATED"/>
    <property type="match status" value="1"/>
</dbReference>
<gene>
    <name evidence="2" type="primary">CSP8</name>
</gene>
<dbReference type="InterPro" id="IPR036682">
    <property type="entry name" value="OS_D_A10/PebIII_sf"/>
</dbReference>
<feature type="chain" id="PRO_5012619484" evidence="1">
    <location>
        <begin position="19"/>
        <end position="130"/>
    </location>
</feature>
<organism evidence="2">
    <name type="scientific">Galeruca daurica</name>
    <dbReference type="NCBI Taxonomy" id="1651263"/>
    <lineage>
        <taxon>Eukaryota</taxon>
        <taxon>Metazoa</taxon>
        <taxon>Ecdysozoa</taxon>
        <taxon>Arthropoda</taxon>
        <taxon>Hexapoda</taxon>
        <taxon>Insecta</taxon>
        <taxon>Pterygota</taxon>
        <taxon>Neoptera</taxon>
        <taxon>Endopterygota</taxon>
        <taxon>Coleoptera</taxon>
        <taxon>Polyphaga</taxon>
        <taxon>Cucujiformia</taxon>
        <taxon>Chrysomeloidea</taxon>
        <taxon>Chrysomelidae</taxon>
        <taxon>Galerucinae</taxon>
        <taxon>Galerucites</taxon>
        <taxon>Galeruca</taxon>
    </lineage>
</organism>
<feature type="signal peptide" evidence="1">
    <location>
        <begin position="1"/>
        <end position="18"/>
    </location>
</feature>
<dbReference type="Pfam" id="PF03392">
    <property type="entry name" value="OS-D"/>
    <property type="match status" value="1"/>
</dbReference>
<accession>A0A1W6GWG1</accession>
<evidence type="ECO:0000313" key="2">
    <source>
        <dbReference type="EMBL" id="ARM20144.1"/>
    </source>
</evidence>